<dbReference type="PANTHER" id="PTHR43344">
    <property type="entry name" value="PHOSPHOSERINE PHOSPHATASE"/>
    <property type="match status" value="1"/>
</dbReference>
<keyword evidence="2" id="KW-0378">Hydrolase</keyword>
<dbReference type="GO" id="GO:0016787">
    <property type="term" value="F:hydrolase activity"/>
    <property type="evidence" value="ECO:0007669"/>
    <property type="project" value="UniProtKB-KW"/>
</dbReference>
<evidence type="ECO:0000256" key="3">
    <source>
        <dbReference type="ARBA" id="ARBA00022842"/>
    </source>
</evidence>
<organism evidence="4 5">
    <name type="scientific">candidate division TA06 bacterium</name>
    <dbReference type="NCBI Taxonomy" id="2250710"/>
    <lineage>
        <taxon>Bacteria</taxon>
        <taxon>Bacteria division TA06</taxon>
    </lineage>
</organism>
<evidence type="ECO:0000256" key="2">
    <source>
        <dbReference type="ARBA" id="ARBA00022801"/>
    </source>
</evidence>
<dbReference type="Pfam" id="PF12710">
    <property type="entry name" value="HAD"/>
    <property type="match status" value="1"/>
</dbReference>
<dbReference type="InterPro" id="IPR050582">
    <property type="entry name" value="HAD-like_SerB"/>
</dbReference>
<proteinExistence type="predicted"/>
<sequence>MEKLAVFDFDKTLTTKDTTLIIAKYFTVKTKRYIRYVNFLFWGVLYKLRIASNKKVKNELLKIINGTDRETIYKLVERLYDVGIKPILRESTVKEIVEYKKRGYRTVLLSAQFDFIVKEVFKRLMFDTYIATRTDLDKFEVNGDVFEGKKKAEAIKLLFDDIDYENSIAFADNKRKDVYLGEVVKNIIWVE</sequence>
<dbReference type="PANTHER" id="PTHR43344:SF13">
    <property type="entry name" value="PHOSPHATASE RV3661-RELATED"/>
    <property type="match status" value="1"/>
</dbReference>
<dbReference type="EMBL" id="QNBC01000019">
    <property type="protein sequence ID" value="RKX67514.1"/>
    <property type="molecule type" value="Genomic_DNA"/>
</dbReference>
<evidence type="ECO:0008006" key="6">
    <source>
        <dbReference type="Google" id="ProtNLM"/>
    </source>
</evidence>
<evidence type="ECO:0000256" key="1">
    <source>
        <dbReference type="ARBA" id="ARBA00022723"/>
    </source>
</evidence>
<dbReference type="AlphaFoldDB" id="A0A660S9M9"/>
<name>A0A660S9M9_UNCT6</name>
<evidence type="ECO:0000313" key="5">
    <source>
        <dbReference type="Proteomes" id="UP000282321"/>
    </source>
</evidence>
<dbReference type="Gene3D" id="1.20.1440.100">
    <property type="entry name" value="SG protein - dephosphorylation function"/>
    <property type="match status" value="1"/>
</dbReference>
<reference evidence="4 5" key="1">
    <citation type="submission" date="2018-06" db="EMBL/GenBank/DDBJ databases">
        <title>Extensive metabolic versatility and redundancy in microbially diverse, dynamic hydrothermal sediments.</title>
        <authorList>
            <person name="Dombrowski N."/>
            <person name="Teske A."/>
            <person name="Baker B.J."/>
        </authorList>
    </citation>
    <scope>NUCLEOTIDE SEQUENCE [LARGE SCALE GENOMIC DNA]</scope>
    <source>
        <strain evidence="4">B35_G9</strain>
    </source>
</reference>
<protein>
    <recommendedName>
        <fullName evidence="6">HAD-IB family hydrolase</fullName>
    </recommendedName>
</protein>
<comment type="caution">
    <text evidence="4">The sequence shown here is derived from an EMBL/GenBank/DDBJ whole genome shotgun (WGS) entry which is preliminary data.</text>
</comment>
<gene>
    <name evidence="4" type="ORF">DRP44_02305</name>
</gene>
<dbReference type="NCBIfam" id="TIGR01488">
    <property type="entry name" value="HAD-SF-IB"/>
    <property type="match status" value="1"/>
</dbReference>
<dbReference type="SUPFAM" id="SSF56784">
    <property type="entry name" value="HAD-like"/>
    <property type="match status" value="1"/>
</dbReference>
<dbReference type="InterPro" id="IPR023214">
    <property type="entry name" value="HAD_sf"/>
</dbReference>
<dbReference type="GO" id="GO:0046872">
    <property type="term" value="F:metal ion binding"/>
    <property type="evidence" value="ECO:0007669"/>
    <property type="project" value="UniProtKB-KW"/>
</dbReference>
<evidence type="ECO:0000313" key="4">
    <source>
        <dbReference type="EMBL" id="RKX67514.1"/>
    </source>
</evidence>
<keyword evidence="1" id="KW-0479">Metal-binding</keyword>
<accession>A0A660S9M9</accession>
<dbReference type="Gene3D" id="3.40.50.1000">
    <property type="entry name" value="HAD superfamily/HAD-like"/>
    <property type="match status" value="1"/>
</dbReference>
<keyword evidence="3" id="KW-0460">Magnesium</keyword>
<dbReference type="Proteomes" id="UP000282321">
    <property type="component" value="Unassembled WGS sequence"/>
</dbReference>
<dbReference type="InterPro" id="IPR036412">
    <property type="entry name" value="HAD-like_sf"/>
</dbReference>